<dbReference type="InterPro" id="IPR006151">
    <property type="entry name" value="Shikm_DH/Glu-tRNA_Rdtase"/>
</dbReference>
<evidence type="ECO:0000256" key="1">
    <source>
        <dbReference type="ARBA" id="ARBA00004871"/>
    </source>
</evidence>
<dbReference type="RefSeq" id="WP_088386240.1">
    <property type="nucleotide sequence ID" value="NZ_NIOF01000008.1"/>
</dbReference>
<dbReference type="EMBL" id="NIOF01000008">
    <property type="protein sequence ID" value="OWQ87753.1"/>
    <property type="molecule type" value="Genomic_DNA"/>
</dbReference>
<dbReference type="SUPFAM" id="SSF51735">
    <property type="entry name" value="NAD(P)-binding Rossmann-fold domains"/>
    <property type="match status" value="1"/>
</dbReference>
<dbReference type="UniPathway" id="UPA00053">
    <property type="reaction ID" value="UER00087"/>
</dbReference>
<dbReference type="CDD" id="cd01065">
    <property type="entry name" value="NAD_bind_Shikimate_DH"/>
    <property type="match status" value="1"/>
</dbReference>
<evidence type="ECO:0000256" key="7">
    <source>
        <dbReference type="ARBA" id="ARBA00049442"/>
    </source>
</evidence>
<feature type="binding site" evidence="8">
    <location>
        <begin position="18"/>
        <end position="20"/>
    </location>
    <ligand>
        <name>shikimate</name>
        <dbReference type="ChEBI" id="CHEBI:36208"/>
    </ligand>
</feature>
<comment type="caution">
    <text evidence="12">The sequence shown here is derived from an EMBL/GenBank/DDBJ whole genome shotgun (WGS) entry which is preliminary data.</text>
</comment>
<feature type="binding site" evidence="8">
    <location>
        <position position="90"/>
    </location>
    <ligand>
        <name>shikimate</name>
        <dbReference type="ChEBI" id="CHEBI:36208"/>
    </ligand>
</feature>
<dbReference type="GO" id="GO:0009073">
    <property type="term" value="P:aromatic amino acid family biosynthetic process"/>
    <property type="evidence" value="ECO:0007669"/>
    <property type="project" value="UniProtKB-KW"/>
</dbReference>
<dbReference type="PANTHER" id="PTHR21089">
    <property type="entry name" value="SHIKIMATE DEHYDROGENASE"/>
    <property type="match status" value="1"/>
</dbReference>
<keyword evidence="5 8" id="KW-0560">Oxidoreductase</keyword>
<sequence length="289" mass="29767">MDSGIDRYAVAGNPVAHSRSPQIHAAFATQTGQSLVYERLLCPLDGFDAEIRAFAAGGARGCNVTVPFKFDAFRLATRRTPRAQLAGAVNTLRFDAEDWLGDNTDGAGLVADIERNAARPLRGLRVLLIGAGGASAGVLGSLIGARPAAIHVVNRSPDKALALVESHRGWADDHGVRLGAGALDTPTPDGLHDVVINGTSASLGGAGVPLPDAGATVLSRGGLAIDMMYGPAAATFLNWAGAQAGPNGALRDGLGMLVEQAAEAFLLWRGVRPDSAAVLADLRRQLEAA</sequence>
<accession>A0A246J557</accession>
<comment type="similarity">
    <text evidence="8">Belongs to the shikimate dehydrogenase family.</text>
</comment>
<dbReference type="Gene3D" id="3.40.50.10860">
    <property type="entry name" value="Leucine Dehydrogenase, chain A, domain 1"/>
    <property type="match status" value="1"/>
</dbReference>
<comment type="catalytic activity">
    <reaction evidence="7 8">
        <text>shikimate + NADP(+) = 3-dehydroshikimate + NADPH + H(+)</text>
        <dbReference type="Rhea" id="RHEA:17737"/>
        <dbReference type="ChEBI" id="CHEBI:15378"/>
        <dbReference type="ChEBI" id="CHEBI:16630"/>
        <dbReference type="ChEBI" id="CHEBI:36208"/>
        <dbReference type="ChEBI" id="CHEBI:57783"/>
        <dbReference type="ChEBI" id="CHEBI:58349"/>
        <dbReference type="EC" id="1.1.1.25"/>
    </reaction>
</comment>
<feature type="binding site" evidence="8">
    <location>
        <position position="229"/>
    </location>
    <ligand>
        <name>shikimate</name>
        <dbReference type="ChEBI" id="CHEBI:36208"/>
    </ligand>
</feature>
<dbReference type="Pfam" id="PF08501">
    <property type="entry name" value="Shikimate_dh_N"/>
    <property type="match status" value="1"/>
</dbReference>
<evidence type="ECO:0000256" key="3">
    <source>
        <dbReference type="ARBA" id="ARBA00022605"/>
    </source>
</evidence>
<dbReference type="NCBIfam" id="NF001310">
    <property type="entry name" value="PRK00258.1-2"/>
    <property type="match status" value="1"/>
</dbReference>
<feature type="domain" description="Quinate/shikimate 5-dehydrogenase/glutamyl-tRNA reductase" evidence="9">
    <location>
        <begin position="120"/>
        <end position="169"/>
    </location>
</feature>
<dbReference type="SUPFAM" id="SSF53223">
    <property type="entry name" value="Aminoacid dehydrogenase-like, N-terminal domain"/>
    <property type="match status" value="1"/>
</dbReference>
<feature type="active site" description="Proton acceptor" evidence="8">
    <location>
        <position position="69"/>
    </location>
</feature>
<dbReference type="EC" id="1.1.1.25" evidence="2 8"/>
<dbReference type="Pfam" id="PF01488">
    <property type="entry name" value="Shikimate_DH"/>
    <property type="match status" value="1"/>
</dbReference>
<dbReference type="Gene3D" id="3.40.50.720">
    <property type="entry name" value="NAD(P)-binding Rossmann-like Domain"/>
    <property type="match status" value="1"/>
</dbReference>
<dbReference type="Proteomes" id="UP000197468">
    <property type="component" value="Unassembled WGS sequence"/>
</dbReference>
<name>A0A246J557_9BURK</name>
<dbReference type="NCBIfam" id="TIGR00507">
    <property type="entry name" value="aroE"/>
    <property type="match status" value="1"/>
</dbReference>
<comment type="pathway">
    <text evidence="1 8">Metabolic intermediate biosynthesis; chorismate biosynthesis; chorismate from D-erythrose 4-phosphate and phosphoenolpyruvate: step 4/7.</text>
</comment>
<feature type="binding site" evidence="8">
    <location>
        <position position="227"/>
    </location>
    <ligand>
        <name>NADP(+)</name>
        <dbReference type="ChEBI" id="CHEBI:58349"/>
    </ligand>
</feature>
<dbReference type="InterPro" id="IPR011342">
    <property type="entry name" value="Shikimate_DH"/>
</dbReference>
<dbReference type="HAMAP" id="MF_00222">
    <property type="entry name" value="Shikimate_DH_AroE"/>
    <property type="match status" value="1"/>
</dbReference>
<evidence type="ECO:0000256" key="4">
    <source>
        <dbReference type="ARBA" id="ARBA00022857"/>
    </source>
</evidence>
<keyword evidence="3 8" id="KW-0028">Amino-acid biosynthesis</keyword>
<dbReference type="InterPro" id="IPR046346">
    <property type="entry name" value="Aminoacid_DH-like_N_sf"/>
</dbReference>
<evidence type="ECO:0000259" key="11">
    <source>
        <dbReference type="Pfam" id="PF18317"/>
    </source>
</evidence>
<feature type="binding site" evidence="8">
    <location>
        <position position="260"/>
    </location>
    <ligand>
        <name>shikimate</name>
        <dbReference type="ChEBI" id="CHEBI:36208"/>
    </ligand>
</feature>
<feature type="binding site" evidence="8">
    <location>
        <begin position="130"/>
        <end position="134"/>
    </location>
    <ligand>
        <name>NADP(+)</name>
        <dbReference type="ChEBI" id="CHEBI:58349"/>
    </ligand>
</feature>
<dbReference type="GO" id="GO:0008652">
    <property type="term" value="P:amino acid biosynthetic process"/>
    <property type="evidence" value="ECO:0007669"/>
    <property type="project" value="UniProtKB-KW"/>
</dbReference>
<keyword evidence="13" id="KW-1185">Reference proteome</keyword>
<dbReference type="GO" id="GO:0019632">
    <property type="term" value="P:shikimate metabolic process"/>
    <property type="evidence" value="ECO:0007669"/>
    <property type="project" value="InterPro"/>
</dbReference>
<dbReference type="GO" id="GO:0004764">
    <property type="term" value="F:shikimate 3-dehydrogenase (NADP+) activity"/>
    <property type="evidence" value="ECO:0007669"/>
    <property type="project" value="UniProtKB-UniRule"/>
</dbReference>
<organism evidence="12 13">
    <name type="scientific">Roseateles aquatilis</name>
    <dbReference type="NCBI Taxonomy" id="431061"/>
    <lineage>
        <taxon>Bacteria</taxon>
        <taxon>Pseudomonadati</taxon>
        <taxon>Pseudomonadota</taxon>
        <taxon>Betaproteobacteria</taxon>
        <taxon>Burkholderiales</taxon>
        <taxon>Sphaerotilaceae</taxon>
        <taxon>Roseateles</taxon>
    </lineage>
</organism>
<comment type="function">
    <text evidence="8">Involved in the biosynthesis of the chorismate, which leads to the biosynthesis of aromatic amino acids. Catalyzes the reversible NADPH linked reduction of 3-dehydroshikimate (DHSA) to yield shikimate (SA).</text>
</comment>
<gene>
    <name evidence="8" type="primary">aroE</name>
    <name evidence="12" type="ORF">CDN99_17525</name>
</gene>
<evidence type="ECO:0000256" key="5">
    <source>
        <dbReference type="ARBA" id="ARBA00023002"/>
    </source>
</evidence>
<feature type="domain" description="Shikimate dehydrogenase substrate binding N-terminal" evidence="10">
    <location>
        <begin position="10"/>
        <end position="92"/>
    </location>
</feature>
<evidence type="ECO:0000313" key="13">
    <source>
        <dbReference type="Proteomes" id="UP000197468"/>
    </source>
</evidence>
<evidence type="ECO:0000256" key="2">
    <source>
        <dbReference type="ARBA" id="ARBA00012962"/>
    </source>
</evidence>
<proteinExistence type="inferred from homology"/>
<evidence type="ECO:0000259" key="10">
    <source>
        <dbReference type="Pfam" id="PF08501"/>
    </source>
</evidence>
<dbReference type="InterPro" id="IPR022893">
    <property type="entry name" value="Shikimate_DH_fam"/>
</dbReference>
<dbReference type="FunFam" id="3.40.50.10860:FF:000006">
    <property type="entry name" value="Shikimate dehydrogenase (NADP(+))"/>
    <property type="match status" value="1"/>
</dbReference>
<reference evidence="12 13" key="1">
    <citation type="journal article" date="2008" name="Int. J. Syst. Evol. Microbiol.">
        <title>Description of Roseateles aquatilis sp. nov. and Roseateles terrae sp. nov., in the class Betaproteobacteria, and emended description of the genus Roseateles.</title>
        <authorList>
            <person name="Gomila M."/>
            <person name="Bowien B."/>
            <person name="Falsen E."/>
            <person name="Moore E.R."/>
            <person name="Lalucat J."/>
        </authorList>
    </citation>
    <scope>NUCLEOTIDE SEQUENCE [LARGE SCALE GENOMIC DNA]</scope>
    <source>
        <strain evidence="12 13">CCUG 48205</strain>
    </source>
</reference>
<feature type="domain" description="SDH C-terminal" evidence="11">
    <location>
        <begin position="253"/>
        <end position="280"/>
    </location>
</feature>
<dbReference type="InterPro" id="IPR013708">
    <property type="entry name" value="Shikimate_DH-bd_N"/>
</dbReference>
<evidence type="ECO:0000256" key="8">
    <source>
        <dbReference type="HAMAP-Rule" id="MF_00222"/>
    </source>
</evidence>
<dbReference type="InterPro" id="IPR041121">
    <property type="entry name" value="SDH_C"/>
</dbReference>
<keyword evidence="4 8" id="KW-0521">NADP</keyword>
<evidence type="ECO:0000256" key="6">
    <source>
        <dbReference type="ARBA" id="ARBA00023141"/>
    </source>
</evidence>
<dbReference type="GO" id="GO:0050661">
    <property type="term" value="F:NADP binding"/>
    <property type="evidence" value="ECO:0007669"/>
    <property type="project" value="InterPro"/>
</dbReference>
<evidence type="ECO:0000259" key="9">
    <source>
        <dbReference type="Pfam" id="PF01488"/>
    </source>
</evidence>
<dbReference type="OrthoDB" id="9776868at2"/>
<dbReference type="GO" id="GO:0005829">
    <property type="term" value="C:cytosol"/>
    <property type="evidence" value="ECO:0007669"/>
    <property type="project" value="TreeGrafter"/>
</dbReference>
<feature type="binding site" evidence="8">
    <location>
        <position position="253"/>
    </location>
    <ligand>
        <name>NADP(+)</name>
        <dbReference type="ChEBI" id="CHEBI:58349"/>
    </ligand>
</feature>
<comment type="caution">
    <text evidence="8">Lacks conserved residue(s) required for the propagation of feature annotation.</text>
</comment>
<dbReference type="Pfam" id="PF18317">
    <property type="entry name" value="SDH_C"/>
    <property type="match status" value="1"/>
</dbReference>
<feature type="binding site" evidence="8">
    <location>
        <position position="105"/>
    </location>
    <ligand>
        <name>shikimate</name>
        <dbReference type="ChEBI" id="CHEBI:36208"/>
    </ligand>
</feature>
<dbReference type="PANTHER" id="PTHR21089:SF1">
    <property type="entry name" value="BIFUNCTIONAL 3-DEHYDROQUINATE DEHYDRATASE_SHIKIMATE DEHYDROGENASE, CHLOROPLASTIC"/>
    <property type="match status" value="1"/>
</dbReference>
<dbReference type="InterPro" id="IPR036291">
    <property type="entry name" value="NAD(P)-bd_dom_sf"/>
</dbReference>
<feature type="binding site" evidence="8">
    <location>
        <position position="65"/>
    </location>
    <ligand>
        <name>shikimate</name>
        <dbReference type="ChEBI" id="CHEBI:36208"/>
    </ligand>
</feature>
<keyword evidence="6 8" id="KW-0057">Aromatic amino acid biosynthesis</keyword>
<comment type="subunit">
    <text evidence="8">Homodimer.</text>
</comment>
<protein>
    <recommendedName>
        <fullName evidence="2 8">Shikimate dehydrogenase (NADP(+))</fullName>
        <shortName evidence="8">SDH</shortName>
        <ecNumber evidence="2 8">1.1.1.25</ecNumber>
    </recommendedName>
</protein>
<dbReference type="AlphaFoldDB" id="A0A246J557"/>
<dbReference type="GO" id="GO:0009423">
    <property type="term" value="P:chorismate biosynthetic process"/>
    <property type="evidence" value="ECO:0007669"/>
    <property type="project" value="UniProtKB-UniRule"/>
</dbReference>
<evidence type="ECO:0000313" key="12">
    <source>
        <dbReference type="EMBL" id="OWQ87753.1"/>
    </source>
</evidence>